<feature type="active site" evidence="10">
    <location>
        <position position="195"/>
    </location>
</feature>
<organism evidence="13 14">
    <name type="scientific">Ruminococcus callidus ATCC 27760</name>
    <dbReference type="NCBI Taxonomy" id="411473"/>
    <lineage>
        <taxon>Bacteria</taxon>
        <taxon>Bacillati</taxon>
        <taxon>Bacillota</taxon>
        <taxon>Clostridia</taxon>
        <taxon>Eubacteriales</taxon>
        <taxon>Oscillospiraceae</taxon>
        <taxon>Ruminococcus</taxon>
    </lineage>
</organism>
<dbReference type="EC" id="5.3.1.8" evidence="3"/>
<dbReference type="eggNOG" id="COG1482">
    <property type="taxonomic scope" value="Bacteria"/>
</dbReference>
<evidence type="ECO:0000256" key="3">
    <source>
        <dbReference type="ARBA" id="ARBA00011956"/>
    </source>
</evidence>
<keyword evidence="4 9" id="KW-0479">Metal-binding</keyword>
<dbReference type="RefSeq" id="WP_021681791.1">
    <property type="nucleotide sequence ID" value="NZ_KI260380.1"/>
</dbReference>
<dbReference type="NCBIfam" id="TIGR00218">
    <property type="entry name" value="manA"/>
    <property type="match status" value="1"/>
</dbReference>
<reference evidence="13 14" key="1">
    <citation type="submission" date="2013-07" db="EMBL/GenBank/DDBJ databases">
        <authorList>
            <person name="Weinstock G."/>
            <person name="Sodergren E."/>
            <person name="Wylie T."/>
            <person name="Fulton L."/>
            <person name="Fulton R."/>
            <person name="Fronick C."/>
            <person name="O'Laughlin M."/>
            <person name="Godfrey J."/>
            <person name="Miner T."/>
            <person name="Herter B."/>
            <person name="Appelbaum E."/>
            <person name="Cordes M."/>
            <person name="Lek S."/>
            <person name="Wollam A."/>
            <person name="Pepin K.H."/>
            <person name="Palsikar V.B."/>
            <person name="Mitreva M."/>
            <person name="Wilson R.K."/>
        </authorList>
    </citation>
    <scope>NUCLEOTIDE SEQUENCE [LARGE SCALE GENOMIC DNA]</scope>
    <source>
        <strain evidence="13 14">ATCC 27760</strain>
    </source>
</reference>
<feature type="binding site" evidence="9">
    <location>
        <position position="100"/>
    </location>
    <ligand>
        <name>Zn(2+)</name>
        <dbReference type="ChEBI" id="CHEBI:29105"/>
    </ligand>
</feature>
<evidence type="ECO:0000259" key="11">
    <source>
        <dbReference type="Pfam" id="PF20511"/>
    </source>
</evidence>
<feature type="binding site" evidence="9">
    <location>
        <position position="175"/>
    </location>
    <ligand>
        <name>Zn(2+)</name>
        <dbReference type="ChEBI" id="CHEBI:29105"/>
    </ligand>
</feature>
<dbReference type="PANTHER" id="PTHR42742">
    <property type="entry name" value="TRANSCRIPTIONAL REPRESSOR MPRA"/>
    <property type="match status" value="1"/>
</dbReference>
<dbReference type="OrthoDB" id="9808275at2"/>
<keyword evidence="5 9" id="KW-0862">Zinc</keyword>
<feature type="domain" description="Phosphomannose isomerase type I catalytic" evidence="11">
    <location>
        <begin position="6"/>
        <end position="108"/>
    </location>
</feature>
<name>U2JKB4_9FIRM</name>
<evidence type="ECO:0000256" key="9">
    <source>
        <dbReference type="PIRSR" id="PIRSR036894-1"/>
    </source>
</evidence>
<dbReference type="Pfam" id="PF21621">
    <property type="entry name" value="MPI_cupin_dom"/>
    <property type="match status" value="1"/>
</dbReference>
<dbReference type="PIRSF" id="PIRSF036894">
    <property type="entry name" value="PMI_Firm_short"/>
    <property type="match status" value="1"/>
</dbReference>
<dbReference type="InterPro" id="IPR049071">
    <property type="entry name" value="MPI_cupin_dom"/>
</dbReference>
<dbReference type="GO" id="GO:0005975">
    <property type="term" value="P:carbohydrate metabolic process"/>
    <property type="evidence" value="ECO:0007669"/>
    <property type="project" value="InterPro"/>
</dbReference>
<keyword evidence="14" id="KW-1185">Reference proteome</keyword>
<evidence type="ECO:0000259" key="12">
    <source>
        <dbReference type="Pfam" id="PF21621"/>
    </source>
</evidence>
<evidence type="ECO:0000313" key="14">
    <source>
        <dbReference type="Proteomes" id="UP000016662"/>
    </source>
</evidence>
<sequence>MTEPIFLQGICKDYLWGGNRLREEFGKESDADKIAESWELACHKDGSSILTSGSDAGLNLREYLDKNGTAFLGTNCADCTTVPVLIKLIDAKQDLSIQVHPDDDYAMRVEGEAGKTEMWYIVDAAPHAALYYGLKQEVTKAEFEQRIHDQTLTEILNRVEVKPGELYFIPSGTLHAIGAGILLAEIQQNSNTTYRVYDYGRRGADGKLRPLHIEKALDVTNLRPIAPTVQYPAEAVSGGTVRKLEACKYFASDVVTVHGTVAFTVGTESFHHLLFLSGEATLQTESGSYPVKKGSSVLLPAGLGAYTVTGESVQYVVTRVDEKLS</sequence>
<dbReference type="STRING" id="411473.RUMCAL_03470"/>
<evidence type="ECO:0000256" key="10">
    <source>
        <dbReference type="PIRSR" id="PIRSR036894-2"/>
    </source>
</evidence>
<dbReference type="HOGENOM" id="CLU_020529_0_1_9"/>
<comment type="similarity">
    <text evidence="2">Belongs to the mannose-6-phosphate isomerase type 1 family.</text>
</comment>
<evidence type="ECO:0000256" key="7">
    <source>
        <dbReference type="ARBA" id="ARBA00029741"/>
    </source>
</evidence>
<dbReference type="PANTHER" id="PTHR42742:SF3">
    <property type="entry name" value="FRUCTOKINASE"/>
    <property type="match status" value="1"/>
</dbReference>
<evidence type="ECO:0000256" key="5">
    <source>
        <dbReference type="ARBA" id="ARBA00022833"/>
    </source>
</evidence>
<evidence type="ECO:0000256" key="1">
    <source>
        <dbReference type="ARBA" id="ARBA00000757"/>
    </source>
</evidence>
<comment type="caution">
    <text evidence="13">The sequence shown here is derived from an EMBL/GenBank/DDBJ whole genome shotgun (WGS) entry which is preliminary data.</text>
</comment>
<gene>
    <name evidence="13" type="ORF">RUMCAL_03470</name>
</gene>
<evidence type="ECO:0000313" key="13">
    <source>
        <dbReference type="EMBL" id="ERJ86701.1"/>
    </source>
</evidence>
<dbReference type="InterPro" id="IPR014628">
    <property type="entry name" value="Man6P_isomerase_Firm_short"/>
</dbReference>
<dbReference type="CDD" id="cd07010">
    <property type="entry name" value="cupin_PMI_type_I_N_bac"/>
    <property type="match status" value="1"/>
</dbReference>
<protein>
    <recommendedName>
        <fullName evidence="3">mannose-6-phosphate isomerase</fullName>
        <ecNumber evidence="3">5.3.1.8</ecNumber>
    </recommendedName>
    <alternativeName>
        <fullName evidence="7">Phosphohexomutase</fullName>
    </alternativeName>
    <alternativeName>
        <fullName evidence="8">Phosphomannose isomerase</fullName>
    </alternativeName>
</protein>
<dbReference type="PATRIC" id="fig|411473.3.peg.2905"/>
<dbReference type="EMBL" id="AWVF01000471">
    <property type="protein sequence ID" value="ERJ86701.1"/>
    <property type="molecule type" value="Genomic_DNA"/>
</dbReference>
<proteinExistence type="inferred from homology"/>
<dbReference type="GO" id="GO:0008270">
    <property type="term" value="F:zinc ion binding"/>
    <property type="evidence" value="ECO:0007669"/>
    <property type="project" value="InterPro"/>
</dbReference>
<dbReference type="InterPro" id="IPR011051">
    <property type="entry name" value="RmlC_Cupin_sf"/>
</dbReference>
<dbReference type="InterPro" id="IPR001250">
    <property type="entry name" value="Man6P_Isoase-1"/>
</dbReference>
<feature type="binding site" evidence="9">
    <location>
        <position position="117"/>
    </location>
    <ligand>
        <name>Zn(2+)</name>
        <dbReference type="ChEBI" id="CHEBI:29105"/>
    </ligand>
</feature>
<dbReference type="Pfam" id="PF20511">
    <property type="entry name" value="PMI_typeI_cat"/>
    <property type="match status" value="1"/>
</dbReference>
<evidence type="ECO:0000256" key="8">
    <source>
        <dbReference type="ARBA" id="ARBA00030762"/>
    </source>
</evidence>
<evidence type="ECO:0000256" key="4">
    <source>
        <dbReference type="ARBA" id="ARBA00022723"/>
    </source>
</evidence>
<comment type="catalytic activity">
    <reaction evidence="1">
        <text>D-mannose 6-phosphate = D-fructose 6-phosphate</text>
        <dbReference type="Rhea" id="RHEA:12356"/>
        <dbReference type="ChEBI" id="CHEBI:58735"/>
        <dbReference type="ChEBI" id="CHEBI:61527"/>
        <dbReference type="EC" id="5.3.1.8"/>
    </reaction>
</comment>
<accession>U2JKB4</accession>
<evidence type="ECO:0000256" key="6">
    <source>
        <dbReference type="ARBA" id="ARBA00023235"/>
    </source>
</evidence>
<evidence type="ECO:0000256" key="2">
    <source>
        <dbReference type="ARBA" id="ARBA00010772"/>
    </source>
</evidence>
<dbReference type="InterPro" id="IPR014710">
    <property type="entry name" value="RmlC-like_jellyroll"/>
</dbReference>
<dbReference type="GO" id="GO:0004476">
    <property type="term" value="F:mannose-6-phosphate isomerase activity"/>
    <property type="evidence" value="ECO:0007669"/>
    <property type="project" value="UniProtKB-EC"/>
</dbReference>
<feature type="domain" description="Mannose-6-phosphate isomerase cupin" evidence="12">
    <location>
        <begin position="243"/>
        <end position="314"/>
    </location>
</feature>
<dbReference type="AlphaFoldDB" id="U2JKB4"/>
<dbReference type="Gene3D" id="2.60.120.10">
    <property type="entry name" value="Jelly Rolls"/>
    <property type="match status" value="2"/>
</dbReference>
<dbReference type="InterPro" id="IPR046457">
    <property type="entry name" value="PMI_typeI_cat"/>
</dbReference>
<dbReference type="SUPFAM" id="SSF51182">
    <property type="entry name" value="RmlC-like cupins"/>
    <property type="match status" value="1"/>
</dbReference>
<keyword evidence="6 13" id="KW-0413">Isomerase</keyword>
<dbReference type="Proteomes" id="UP000016662">
    <property type="component" value="Unassembled WGS sequence"/>
</dbReference>
<dbReference type="InterPro" id="IPR051804">
    <property type="entry name" value="Carb_Metab_Reg_Kinase/Isom"/>
</dbReference>
<comment type="cofactor">
    <cofactor evidence="9">
        <name>Zn(2+)</name>
        <dbReference type="ChEBI" id="CHEBI:29105"/>
    </cofactor>
    <text evidence="9">Binds 1 zinc ion per subunit.</text>
</comment>